<dbReference type="Proteomes" id="UP000243459">
    <property type="component" value="Unassembled WGS sequence"/>
</dbReference>
<dbReference type="PROSITE" id="PS51050">
    <property type="entry name" value="ZF_CW"/>
    <property type="match status" value="1"/>
</dbReference>
<feature type="region of interest" description="Disordered" evidence="4">
    <location>
        <begin position="1368"/>
        <end position="1443"/>
    </location>
</feature>
<keyword evidence="1" id="KW-0479">Metal-binding</keyword>
<feature type="compositionally biased region" description="Basic and acidic residues" evidence="4">
    <location>
        <begin position="1046"/>
        <end position="1067"/>
    </location>
</feature>
<feature type="compositionally biased region" description="Low complexity" evidence="4">
    <location>
        <begin position="1119"/>
        <end position="1136"/>
    </location>
</feature>
<feature type="region of interest" description="Disordered" evidence="4">
    <location>
        <begin position="761"/>
        <end position="798"/>
    </location>
</feature>
<accession>A0A1R3L6B8</accession>
<feature type="region of interest" description="Disordered" evidence="4">
    <location>
        <begin position="430"/>
        <end position="484"/>
    </location>
</feature>
<keyword evidence="3" id="KW-0862">Zinc</keyword>
<feature type="domain" description="CW-type" evidence="5">
    <location>
        <begin position="655"/>
        <end position="708"/>
    </location>
</feature>
<dbReference type="InterPro" id="IPR011124">
    <property type="entry name" value="Znf_CW"/>
</dbReference>
<dbReference type="PANTHER" id="PTHR46524:SF7">
    <property type="entry name" value="CW-TYPE ZINC FINGER"/>
    <property type="match status" value="1"/>
</dbReference>
<feature type="region of interest" description="Disordered" evidence="4">
    <location>
        <begin position="1279"/>
        <end position="1311"/>
    </location>
</feature>
<feature type="region of interest" description="Disordered" evidence="4">
    <location>
        <begin position="912"/>
        <end position="937"/>
    </location>
</feature>
<feature type="compositionally biased region" description="Polar residues" evidence="4">
    <location>
        <begin position="1089"/>
        <end position="1098"/>
    </location>
</feature>
<proteinExistence type="predicted"/>
<dbReference type="InterPro" id="IPR055300">
    <property type="entry name" value="CWZF3/5/7"/>
</dbReference>
<dbReference type="OMA" id="QEQNWVE"/>
<evidence type="ECO:0000259" key="5">
    <source>
        <dbReference type="PROSITE" id="PS51050"/>
    </source>
</evidence>
<dbReference type="Gramene" id="ONK55163">
    <property type="protein sequence ID" value="ONK55163"/>
    <property type="gene ID" value="A4U43_UnF6900"/>
</dbReference>
<dbReference type="Pfam" id="PF24756">
    <property type="entry name" value="THD_CWZF3-5-7"/>
    <property type="match status" value="1"/>
</dbReference>
<feature type="compositionally biased region" description="Basic and acidic residues" evidence="4">
    <location>
        <begin position="572"/>
        <end position="586"/>
    </location>
</feature>
<name>A0A1R3L6B8_ASPOF</name>
<feature type="region of interest" description="Disordered" evidence="4">
    <location>
        <begin position="823"/>
        <end position="861"/>
    </location>
</feature>
<dbReference type="EMBL" id="KV863715">
    <property type="protein sequence ID" value="ONK55163.1"/>
    <property type="molecule type" value="Genomic_DNA"/>
</dbReference>
<dbReference type="OrthoDB" id="757982at2759"/>
<feature type="region of interest" description="Disordered" evidence="4">
    <location>
        <begin position="1331"/>
        <end position="1352"/>
    </location>
</feature>
<evidence type="ECO:0000256" key="3">
    <source>
        <dbReference type="ARBA" id="ARBA00022833"/>
    </source>
</evidence>
<feature type="region of interest" description="Disordered" evidence="4">
    <location>
        <begin position="359"/>
        <end position="406"/>
    </location>
</feature>
<evidence type="ECO:0000256" key="1">
    <source>
        <dbReference type="ARBA" id="ARBA00022723"/>
    </source>
</evidence>
<evidence type="ECO:0000313" key="6">
    <source>
        <dbReference type="EMBL" id="ONK55163.1"/>
    </source>
</evidence>
<feature type="region of interest" description="Disordered" evidence="4">
    <location>
        <begin position="550"/>
        <end position="618"/>
    </location>
</feature>
<feature type="compositionally biased region" description="Polar residues" evidence="4">
    <location>
        <begin position="1377"/>
        <end position="1435"/>
    </location>
</feature>
<keyword evidence="2" id="KW-0863">Zinc-finger</keyword>
<gene>
    <name evidence="6" type="ORF">A4U43_UnF6900</name>
</gene>
<feature type="compositionally biased region" description="Low complexity" evidence="4">
    <location>
        <begin position="209"/>
        <end position="220"/>
    </location>
</feature>
<evidence type="ECO:0000256" key="4">
    <source>
        <dbReference type="SAM" id="MobiDB-lite"/>
    </source>
</evidence>
<reference evidence="7" key="1">
    <citation type="journal article" date="2017" name="Nat. Commun.">
        <title>The asparagus genome sheds light on the origin and evolution of a young Y chromosome.</title>
        <authorList>
            <person name="Harkess A."/>
            <person name="Zhou J."/>
            <person name="Xu C."/>
            <person name="Bowers J.E."/>
            <person name="Van der Hulst R."/>
            <person name="Ayyampalayam S."/>
            <person name="Mercati F."/>
            <person name="Riccardi P."/>
            <person name="McKain M.R."/>
            <person name="Kakrana A."/>
            <person name="Tang H."/>
            <person name="Ray J."/>
            <person name="Groenendijk J."/>
            <person name="Arikit S."/>
            <person name="Mathioni S.M."/>
            <person name="Nakano M."/>
            <person name="Shan H."/>
            <person name="Telgmann-Rauber A."/>
            <person name="Kanno A."/>
            <person name="Yue Z."/>
            <person name="Chen H."/>
            <person name="Li W."/>
            <person name="Chen Y."/>
            <person name="Xu X."/>
            <person name="Zhang Y."/>
            <person name="Luo S."/>
            <person name="Chen H."/>
            <person name="Gao J."/>
            <person name="Mao Z."/>
            <person name="Pires J.C."/>
            <person name="Luo M."/>
            <person name="Kudrna D."/>
            <person name="Wing R.A."/>
            <person name="Meyers B.C."/>
            <person name="Yi K."/>
            <person name="Kong H."/>
            <person name="Lavrijsen P."/>
            <person name="Sunseri F."/>
            <person name="Falavigna A."/>
            <person name="Ye Y."/>
            <person name="Leebens-Mack J.H."/>
            <person name="Chen G."/>
        </authorList>
    </citation>
    <scope>NUCLEOTIDE SEQUENCE [LARGE SCALE GENOMIC DNA]</scope>
    <source>
        <strain evidence="7">cv. DH0086</strain>
    </source>
</reference>
<feature type="compositionally biased region" description="Basic and acidic residues" evidence="4">
    <location>
        <begin position="456"/>
        <end position="484"/>
    </location>
</feature>
<feature type="region of interest" description="Disordered" evidence="4">
    <location>
        <begin position="113"/>
        <end position="146"/>
    </location>
</feature>
<evidence type="ECO:0000256" key="2">
    <source>
        <dbReference type="ARBA" id="ARBA00022771"/>
    </source>
</evidence>
<dbReference type="InterPro" id="IPR056406">
    <property type="entry name" value="THD_CWZF3/5/7"/>
</dbReference>
<feature type="region of interest" description="Disordered" evidence="4">
    <location>
        <begin position="204"/>
        <end position="226"/>
    </location>
</feature>
<feature type="region of interest" description="Disordered" evidence="4">
    <location>
        <begin position="1215"/>
        <end position="1241"/>
    </location>
</feature>
<feature type="compositionally biased region" description="Polar residues" evidence="4">
    <location>
        <begin position="772"/>
        <end position="798"/>
    </location>
</feature>
<feature type="compositionally biased region" description="Basic and acidic residues" evidence="4">
    <location>
        <begin position="912"/>
        <end position="923"/>
    </location>
</feature>
<dbReference type="PANTHER" id="PTHR46524">
    <property type="entry name" value="CW-TYPE ZINC FINGER"/>
    <property type="match status" value="1"/>
</dbReference>
<feature type="region of interest" description="Disordered" evidence="4">
    <location>
        <begin position="1013"/>
        <end position="1136"/>
    </location>
</feature>
<feature type="compositionally biased region" description="Polar residues" evidence="4">
    <location>
        <begin position="1340"/>
        <end position="1352"/>
    </location>
</feature>
<dbReference type="Pfam" id="PF07496">
    <property type="entry name" value="zf-CW"/>
    <property type="match status" value="1"/>
</dbReference>
<feature type="compositionally biased region" description="Basic and acidic residues" evidence="4">
    <location>
        <begin position="1220"/>
        <end position="1241"/>
    </location>
</feature>
<dbReference type="Gene3D" id="3.30.40.100">
    <property type="match status" value="1"/>
</dbReference>
<organism evidence="6 7">
    <name type="scientific">Asparagus officinalis</name>
    <name type="common">Garden asparagus</name>
    <dbReference type="NCBI Taxonomy" id="4686"/>
    <lineage>
        <taxon>Eukaryota</taxon>
        <taxon>Viridiplantae</taxon>
        <taxon>Streptophyta</taxon>
        <taxon>Embryophyta</taxon>
        <taxon>Tracheophyta</taxon>
        <taxon>Spermatophyta</taxon>
        <taxon>Magnoliopsida</taxon>
        <taxon>Liliopsida</taxon>
        <taxon>Asparagales</taxon>
        <taxon>Asparagaceae</taxon>
        <taxon>Asparagoideae</taxon>
        <taxon>Asparagus</taxon>
    </lineage>
</organism>
<evidence type="ECO:0000313" key="7">
    <source>
        <dbReference type="Proteomes" id="UP000243459"/>
    </source>
</evidence>
<protein>
    <recommendedName>
        <fullName evidence="5">CW-type domain-containing protein</fullName>
    </recommendedName>
</protein>
<sequence length="1691" mass="186334">MLSLRSRDEGRRGMGLGFQSMEENELEEGEAFLRREDDAYVDPEVAFSYIDEKLQDVLGHFQKDFEGGVSAENLGARFGGYGSFLPTHQRSPSILSQPKSPLATPDHTLFKSPYNSSVECERQNPSVSRGTTISRNNNASVIQPGNLNRKENSISSVPAGSCFPLLDSNVRPVNVSNTKSLKVRIKVGPDNTLARNNAAIYSGLGLDTSPSSPEDSAGSSLRLSSTFQDASGESPLSILQDMTCFSVPGGHLLSPLQENLFQLTENESNFRRKYGIIDYGEPDMCASPIKTWSMRAMKGCYDKKIKSDEKNSESIEEECLSCRENTVKILKKEKDIDTLASKSGVLTTVNMSTKTCSRTLDPRSEQQITGDSTKVSKKAVGVSEELNKPSAQDELPLPSQARDDQTIPMENVKIGGVTNLVNGTIHSKRKLNSKTSSLEKGFKEKTLSNHKNISSETRRERKDKNKKSYDISKSNNDKYNGRSDHVAGHSELMRQMPAQKVTSHEKMLQVNNQMHEGNKSQKGNHTNYPPLLESIQTPRNLRASCSVVPNENKKTSRGRVHCSENKSNMLKSHKETNNAHSRESQRDVVGNVKAQKGENTADSLEPFTVTENSVERSGVQQEVNLQAKLMENPPFTSSMFTVPTSDVAVALEAPPSVLINWVCCDLCEKWRLLPFDADPNNLPGQWECSMQLWLPGLNNCDISEEVTTKAFNTQYLVPASEIGANLNGHHNIAASSITSADAQLSDRRLDHDLQSVATIGKKKSGPVGVSNVPENSVSKKNLQASVKNRSSTGGNQSTLVANSSMKAVLGLTSKSVDFNMEKHNHKQKEKHEISEGNSDGGDFAGKSGRHSKSKNKREVTQDGFRTAKKIKKANSDYLVEDRLSDPYETGKAAPYVDDGLAAKLTGKILQHNFDHSSSRDSKSGLRHNMSASNNKPKGPVLLYSDGIYKDNLRAADVETSGILDYASKKRKVKEWQESQVHQETMVSPHHASDSGLIAIEAFNENQLMKQKKAKAFSSEGKESIVSNGDEKADKRAWSTRNLLSVSREKQSDGMAEEGRLGRKKQLEYQETAVSRQALDGNDPLERDTNYAQLPTAATSSSSKVSGSRKSKVNVREIRSSPVESVSSSPVRTSTTEKVAIRRNSAVKECIQKKDARVDISPAGVEEVNVVGDAENILDRDVKYLFDRQKEIVIDGGENLYYPRLSKETRQWKSRKNSSCFKERDRSSNPDANRGKLKDSETVNDRKKLYSMKNWVNFPYEADANCNDCNDNCTRHEDSRDGNFNLQLKDGDYSGKKNSSAKSPHLDRRNNHFNYGLRKNLDAHHKDINSRVTSAGGGCKSNLQENLQQEPSYPSENLASLLDDIDRSDVASGRGIPQTVQSPKGKNEAHNSGSQTIPAPTNESRSDTYPTDATNKPDNQIGIRTNSLRATPNCHDTSPMRRDGPSVANVVLKEARDLKHTANRLKSEGLDHESIGLYFESALKFLYGASLLEPLSAECTKHGEMNPLAQMTSMYSDTAKLCKYCAHEYERCKEMAAAALAYKCVEVAYMKVAYYRTPGASKDRHELSTAFQTVVPGESPSSSSSDIDSLNSQGALDKAASARAAGSPIAGNLVIGARNRPAFSRLLSYTLDLNCAFDATRRSQNAIAVASANLEKDGVDGISSVRKVLDFNFHNVEELLRLVRLAMELISC</sequence>
<keyword evidence="7" id="KW-1185">Reference proteome</keyword>
<dbReference type="GO" id="GO:0008270">
    <property type="term" value="F:zinc ion binding"/>
    <property type="evidence" value="ECO:0007669"/>
    <property type="project" value="UniProtKB-KW"/>
</dbReference>